<sequence length="55" mass="5713">MRATHAAHPAANAYGSNGAPLAMSATPGLARPVEGGEMGWTYDAVCEAARTERRL</sequence>
<name>A0ABX6P5V4_9BURK</name>
<reference evidence="1 2" key="1">
    <citation type="submission" date="2020-05" db="EMBL/GenBank/DDBJ databases">
        <title>Ramlibacter rhizophilus sp. nov., isolated from rhizosphere soil of national flower Mugunghwa from South Korea.</title>
        <authorList>
            <person name="Zheng-Fei Y."/>
            <person name="Huan T."/>
        </authorList>
    </citation>
    <scope>NUCLEOTIDE SEQUENCE [LARGE SCALE GENOMIC DNA]</scope>
    <source>
        <strain evidence="1 2">H242</strain>
    </source>
</reference>
<evidence type="ECO:0000313" key="2">
    <source>
        <dbReference type="Proteomes" id="UP000500826"/>
    </source>
</evidence>
<dbReference type="EMBL" id="CP053418">
    <property type="protein sequence ID" value="QJW85512.1"/>
    <property type="molecule type" value="Genomic_DNA"/>
</dbReference>
<keyword evidence="2" id="KW-1185">Reference proteome</keyword>
<protein>
    <submittedName>
        <fullName evidence="1">Uncharacterized protein</fullName>
    </submittedName>
</protein>
<dbReference type="Proteomes" id="UP000500826">
    <property type="component" value="Chromosome"/>
</dbReference>
<reference evidence="1 2" key="2">
    <citation type="submission" date="2020-05" db="EMBL/GenBank/DDBJ databases">
        <authorList>
            <person name="Khan S.A."/>
            <person name="Jeon C.O."/>
            <person name="Chun B.H."/>
        </authorList>
    </citation>
    <scope>NUCLEOTIDE SEQUENCE [LARGE SCALE GENOMIC DNA]</scope>
    <source>
        <strain evidence="1 2">H242</strain>
    </source>
</reference>
<gene>
    <name evidence="1" type="ORF">HK414_26130</name>
</gene>
<accession>A0ABX6P5V4</accession>
<organism evidence="1 2">
    <name type="scientific">Ramlibacter terrae</name>
    <dbReference type="NCBI Taxonomy" id="2732511"/>
    <lineage>
        <taxon>Bacteria</taxon>
        <taxon>Pseudomonadati</taxon>
        <taxon>Pseudomonadota</taxon>
        <taxon>Betaproteobacteria</taxon>
        <taxon>Burkholderiales</taxon>
        <taxon>Comamonadaceae</taxon>
        <taxon>Ramlibacter</taxon>
    </lineage>
</organism>
<evidence type="ECO:0000313" key="1">
    <source>
        <dbReference type="EMBL" id="QJW85512.1"/>
    </source>
</evidence>
<proteinExistence type="predicted"/>